<evidence type="ECO:0000313" key="3">
    <source>
        <dbReference type="Proteomes" id="UP001158576"/>
    </source>
</evidence>
<sequence>MISKAPEFTHSDPDAGPASVFLCYLGDAEICIWIMFSLTFVAGGQIELIKRSWSGANSGLQQICTTLGILAAIFWVPIYWIWSSPVMTVVWCLMMLIVFVSFATTANCISYWAKINASIAIAMQQPAQVTEVQLENGQKIHVQQNNALNLGSAKRHIMSLIIANFGIWACSVAYVVLMFTCSIEHYFW</sequence>
<feature type="transmembrane region" description="Helical" evidence="1">
    <location>
        <begin position="88"/>
        <end position="113"/>
    </location>
</feature>
<protein>
    <submittedName>
        <fullName evidence="2">Oidioi.mRNA.OKI2018_I69.PAR.g9430.t1.cds</fullName>
    </submittedName>
</protein>
<reference evidence="2 3" key="1">
    <citation type="submission" date="2021-04" db="EMBL/GenBank/DDBJ databases">
        <authorList>
            <person name="Bliznina A."/>
        </authorList>
    </citation>
    <scope>NUCLEOTIDE SEQUENCE [LARGE SCALE GENOMIC DNA]</scope>
</reference>
<feature type="transmembrane region" description="Helical" evidence="1">
    <location>
        <begin position="157"/>
        <end position="179"/>
    </location>
</feature>
<evidence type="ECO:0000313" key="2">
    <source>
        <dbReference type="EMBL" id="CAG5079957.1"/>
    </source>
</evidence>
<feature type="transmembrane region" description="Helical" evidence="1">
    <location>
        <begin position="63"/>
        <end position="82"/>
    </location>
</feature>
<feature type="transmembrane region" description="Helical" evidence="1">
    <location>
        <begin position="18"/>
        <end position="42"/>
    </location>
</feature>
<evidence type="ECO:0000256" key="1">
    <source>
        <dbReference type="SAM" id="Phobius"/>
    </source>
</evidence>
<dbReference type="EMBL" id="OU015568">
    <property type="protein sequence ID" value="CAG5079957.1"/>
    <property type="molecule type" value="Genomic_DNA"/>
</dbReference>
<organism evidence="2 3">
    <name type="scientific">Oikopleura dioica</name>
    <name type="common">Tunicate</name>
    <dbReference type="NCBI Taxonomy" id="34765"/>
    <lineage>
        <taxon>Eukaryota</taxon>
        <taxon>Metazoa</taxon>
        <taxon>Chordata</taxon>
        <taxon>Tunicata</taxon>
        <taxon>Appendicularia</taxon>
        <taxon>Copelata</taxon>
        <taxon>Oikopleuridae</taxon>
        <taxon>Oikopleura</taxon>
    </lineage>
</organism>
<gene>
    <name evidence="2" type="ORF">OKIOD_LOCUS988</name>
</gene>
<keyword evidence="1" id="KW-0472">Membrane</keyword>
<keyword evidence="1" id="KW-0812">Transmembrane</keyword>
<keyword evidence="3" id="KW-1185">Reference proteome</keyword>
<dbReference type="Proteomes" id="UP001158576">
    <property type="component" value="Chromosome PAR"/>
</dbReference>
<accession>A0ABN7RPP2</accession>
<keyword evidence="1" id="KW-1133">Transmembrane helix</keyword>
<proteinExistence type="predicted"/>
<name>A0ABN7RPP2_OIKDI</name>